<protein>
    <submittedName>
        <fullName evidence="1">Uncharacterized protein</fullName>
    </submittedName>
</protein>
<dbReference type="RefSeq" id="WP_188740817.1">
    <property type="nucleotide sequence ID" value="NZ_BMII01000041.1"/>
</dbReference>
<keyword evidence="2" id="KW-1185">Reference proteome</keyword>
<accession>A0ABQ1JPE1</accession>
<dbReference type="EMBL" id="BMII01000041">
    <property type="protein sequence ID" value="GGB73453.1"/>
    <property type="molecule type" value="Genomic_DNA"/>
</dbReference>
<dbReference type="Proteomes" id="UP000617555">
    <property type="component" value="Unassembled WGS sequence"/>
</dbReference>
<reference evidence="2" key="1">
    <citation type="journal article" date="2019" name="Int. J. Syst. Evol. Microbiol.">
        <title>The Global Catalogue of Microorganisms (GCM) 10K type strain sequencing project: providing services to taxonomists for standard genome sequencing and annotation.</title>
        <authorList>
            <consortium name="The Broad Institute Genomics Platform"/>
            <consortium name="The Broad Institute Genome Sequencing Center for Infectious Disease"/>
            <person name="Wu L."/>
            <person name="Ma J."/>
        </authorList>
    </citation>
    <scope>NUCLEOTIDE SEQUENCE [LARGE SCALE GENOMIC DNA]</scope>
    <source>
        <strain evidence="2">CGMCC 1.15339</strain>
    </source>
</reference>
<name>A0ABQ1JPE1_9GAMM</name>
<gene>
    <name evidence="1" type="ORF">GCM10011607_37390</name>
</gene>
<proteinExistence type="predicted"/>
<sequence length="292" mass="33472">MYHEVALDPRCMAEYHYYGLLKERFGFETGRYVVAPVKEWAKQAFQAAKHSDTLKPVKRKSITNFLNNLQRSKDQPYFILPLDRISIFADDWSDWCTRQTAILPFNSIVSEQFAGAIKYDDLIDGHDSWLMPPSRLVNKEAKDISASLSTLIRFGGNVFIVDQYFRLANNPVLKSIFKLIQEFHSISSMTLVTSINTADPQKVFQQEFIDVYDHIPTFSLIVAPERYFHDRYVITDKGAIKSGHGFSEGVEQGVQADKLSLSLCSVEEASITKKWIQKAITEQKAKRIVLFE</sequence>
<evidence type="ECO:0000313" key="1">
    <source>
        <dbReference type="EMBL" id="GGB73453.1"/>
    </source>
</evidence>
<comment type="caution">
    <text evidence="1">The sequence shown here is derived from an EMBL/GenBank/DDBJ whole genome shotgun (WGS) entry which is preliminary data.</text>
</comment>
<organism evidence="1 2">
    <name type="scientific">Shewanella inventionis</name>
    <dbReference type="NCBI Taxonomy" id="1738770"/>
    <lineage>
        <taxon>Bacteria</taxon>
        <taxon>Pseudomonadati</taxon>
        <taxon>Pseudomonadota</taxon>
        <taxon>Gammaproteobacteria</taxon>
        <taxon>Alteromonadales</taxon>
        <taxon>Shewanellaceae</taxon>
        <taxon>Shewanella</taxon>
    </lineage>
</organism>
<evidence type="ECO:0000313" key="2">
    <source>
        <dbReference type="Proteomes" id="UP000617555"/>
    </source>
</evidence>